<dbReference type="HOGENOM" id="CLU_1137022_0_0_11"/>
<keyword evidence="5 6" id="KW-0472">Membrane</keyword>
<evidence type="ECO:0000256" key="1">
    <source>
        <dbReference type="ARBA" id="ARBA00004651"/>
    </source>
</evidence>
<dbReference type="GO" id="GO:0022857">
    <property type="term" value="F:transmembrane transporter activity"/>
    <property type="evidence" value="ECO:0007669"/>
    <property type="project" value="InterPro"/>
</dbReference>
<dbReference type="OrthoDB" id="3730532at2"/>
<organism evidence="8 9">
    <name type="scientific">Microlunatus phosphovorus (strain ATCC 700054 / DSM 10555 / JCM 9379 / NBRC 101784 / NCIMB 13414 / VKM Ac-1990 / NM-1)</name>
    <dbReference type="NCBI Taxonomy" id="1032480"/>
    <lineage>
        <taxon>Bacteria</taxon>
        <taxon>Bacillati</taxon>
        <taxon>Actinomycetota</taxon>
        <taxon>Actinomycetes</taxon>
        <taxon>Propionibacteriales</taxon>
        <taxon>Propionibacteriaceae</taxon>
        <taxon>Microlunatus</taxon>
    </lineage>
</organism>
<accession>F5XGN6</accession>
<sequence length="244" mass="25930">MRRGTADAARRSPLMLQPLRHGLFKWYWIGQTLSAVGDGIFFATLSILILQRRDNPADLGLVLGAQSLAFAVSVLAGGVVADRFKRSNVMAAADLIRLVAVAGFMLLPIQAHLGLLVLCGVLMGGGQALFAPAQRALIPALVPNEVIQSANALITTSSRTAGIVGPAIGGVVVTALSVEWAFAIDLATFAVSVVTLLVVSRNLGSDTRSRPSASFMDETLAGLRVVWQHRWVLVIIAQRSRAKR</sequence>
<dbReference type="InterPro" id="IPR020846">
    <property type="entry name" value="MFS_dom"/>
</dbReference>
<dbReference type="SUPFAM" id="SSF103473">
    <property type="entry name" value="MFS general substrate transporter"/>
    <property type="match status" value="1"/>
</dbReference>
<dbReference type="PANTHER" id="PTHR23513">
    <property type="entry name" value="INTEGRAL MEMBRANE EFFLUX PROTEIN-RELATED"/>
    <property type="match status" value="1"/>
</dbReference>
<dbReference type="Gene3D" id="1.20.1250.20">
    <property type="entry name" value="MFS general substrate transporter like domains"/>
    <property type="match status" value="1"/>
</dbReference>
<gene>
    <name evidence="8" type="ordered locus">MLP_25040</name>
</gene>
<evidence type="ECO:0000256" key="3">
    <source>
        <dbReference type="ARBA" id="ARBA00022692"/>
    </source>
</evidence>
<name>F5XGN6_MICPN</name>
<dbReference type="KEGG" id="mph:MLP_25040"/>
<dbReference type="AlphaFoldDB" id="F5XGN6"/>
<comment type="subcellular location">
    <subcellularLocation>
        <location evidence="1">Cell membrane</location>
        <topology evidence="1">Multi-pass membrane protein</topology>
    </subcellularLocation>
</comment>
<protein>
    <submittedName>
        <fullName evidence="8">Putative major facilitator superfamily transporter</fullName>
    </submittedName>
</protein>
<evidence type="ECO:0000313" key="8">
    <source>
        <dbReference type="EMBL" id="BAK35518.1"/>
    </source>
</evidence>
<reference evidence="8 9" key="1">
    <citation type="submission" date="2011-05" db="EMBL/GenBank/DDBJ databases">
        <title>Whole genome sequence of Microlunatus phosphovorus NM-1.</title>
        <authorList>
            <person name="Hosoyama A."/>
            <person name="Sasaki K."/>
            <person name="Harada T."/>
            <person name="Igarashi R."/>
            <person name="Kawakoshi A."/>
            <person name="Sasagawa M."/>
            <person name="Fukada J."/>
            <person name="Nakamura S."/>
            <person name="Katano Y."/>
            <person name="Hanada S."/>
            <person name="Kamagata Y."/>
            <person name="Nakamura N."/>
            <person name="Yamazaki S."/>
            <person name="Fujita N."/>
        </authorList>
    </citation>
    <scope>NUCLEOTIDE SEQUENCE [LARGE SCALE GENOMIC DNA]</scope>
    <source>
        <strain evidence="9">ATCC 700054 / DSM 10555 / JCM 9379 / NBRC 101784 / NCIMB 13414 / VKM Ac-1990 / NM-1</strain>
    </source>
</reference>
<feature type="transmembrane region" description="Helical" evidence="6">
    <location>
        <begin position="26"/>
        <end position="49"/>
    </location>
</feature>
<evidence type="ECO:0000256" key="6">
    <source>
        <dbReference type="SAM" id="Phobius"/>
    </source>
</evidence>
<feature type="domain" description="Major facilitator superfamily (MFS) profile" evidence="7">
    <location>
        <begin position="23"/>
        <end position="244"/>
    </location>
</feature>
<feature type="transmembrane region" description="Helical" evidence="6">
    <location>
        <begin position="113"/>
        <end position="133"/>
    </location>
</feature>
<dbReference type="PANTHER" id="PTHR23513:SF6">
    <property type="entry name" value="MAJOR FACILITATOR SUPERFAMILY ASSOCIATED DOMAIN-CONTAINING PROTEIN"/>
    <property type="match status" value="1"/>
</dbReference>
<dbReference type="Proteomes" id="UP000007947">
    <property type="component" value="Chromosome"/>
</dbReference>
<dbReference type="eggNOG" id="COG0477">
    <property type="taxonomic scope" value="Bacteria"/>
</dbReference>
<evidence type="ECO:0000259" key="7">
    <source>
        <dbReference type="PROSITE" id="PS50850"/>
    </source>
</evidence>
<evidence type="ECO:0000256" key="2">
    <source>
        <dbReference type="ARBA" id="ARBA00022475"/>
    </source>
</evidence>
<evidence type="ECO:0000313" key="9">
    <source>
        <dbReference type="Proteomes" id="UP000007947"/>
    </source>
</evidence>
<dbReference type="STRING" id="1032480.MLP_25040"/>
<dbReference type="GO" id="GO:0005886">
    <property type="term" value="C:plasma membrane"/>
    <property type="evidence" value="ECO:0007669"/>
    <property type="project" value="UniProtKB-SubCell"/>
</dbReference>
<dbReference type="Pfam" id="PF07690">
    <property type="entry name" value="MFS_1"/>
    <property type="match status" value="1"/>
</dbReference>
<dbReference type="CDD" id="cd06173">
    <property type="entry name" value="MFS_MefA_like"/>
    <property type="match status" value="1"/>
</dbReference>
<dbReference type="InterPro" id="IPR036259">
    <property type="entry name" value="MFS_trans_sf"/>
</dbReference>
<feature type="transmembrane region" description="Helical" evidence="6">
    <location>
        <begin position="61"/>
        <end position="81"/>
    </location>
</feature>
<keyword evidence="9" id="KW-1185">Reference proteome</keyword>
<dbReference type="InterPro" id="IPR011701">
    <property type="entry name" value="MFS"/>
</dbReference>
<dbReference type="PROSITE" id="PS50850">
    <property type="entry name" value="MFS"/>
    <property type="match status" value="1"/>
</dbReference>
<evidence type="ECO:0000256" key="5">
    <source>
        <dbReference type="ARBA" id="ARBA00023136"/>
    </source>
</evidence>
<keyword evidence="3 6" id="KW-0812">Transmembrane</keyword>
<dbReference type="EMBL" id="AP012204">
    <property type="protein sequence ID" value="BAK35518.1"/>
    <property type="molecule type" value="Genomic_DNA"/>
</dbReference>
<evidence type="ECO:0000256" key="4">
    <source>
        <dbReference type="ARBA" id="ARBA00022989"/>
    </source>
</evidence>
<keyword evidence="4 6" id="KW-1133">Transmembrane helix</keyword>
<feature type="transmembrane region" description="Helical" evidence="6">
    <location>
        <begin position="180"/>
        <end position="200"/>
    </location>
</feature>
<keyword evidence="2" id="KW-1003">Cell membrane</keyword>
<proteinExistence type="predicted"/>